<dbReference type="KEGG" id="rbu:PG1C_07360"/>
<reference evidence="2 3" key="1">
    <citation type="journal article" date="2015" name="Genome Announc.">
        <title>Complete Genome Sequence of a Novel Bacterium within the Family Rhodocyclaceae That Degrades Polycyclic Aromatic Hydrocarbons.</title>
        <authorList>
            <person name="Singleton D.R."/>
            <person name="Dickey A.N."/>
            <person name="Scholl E.H."/>
            <person name="Wright F.A."/>
            <person name="Aitken M.D."/>
        </authorList>
    </citation>
    <scope>NUCLEOTIDE SEQUENCE [LARGE SCALE GENOMIC DNA]</scope>
    <source>
        <strain evidence="3">PG1-Ca6</strain>
    </source>
</reference>
<evidence type="ECO:0000313" key="3">
    <source>
        <dbReference type="Proteomes" id="UP000061603"/>
    </source>
</evidence>
<dbReference type="PATRIC" id="fig|1565605.3.peg.1551"/>
<accession>A0A0C5J9F7</accession>
<dbReference type="AlphaFoldDB" id="A0A0C5J9F7"/>
<feature type="chain" id="PRO_5002178764" description="Lipoprotein" evidence="1">
    <location>
        <begin position="27"/>
        <end position="94"/>
    </location>
</feature>
<dbReference type="STRING" id="1565605.PG1C_07360"/>
<dbReference type="EMBL" id="CP010554">
    <property type="protein sequence ID" value="AJP48329.1"/>
    <property type="molecule type" value="Genomic_DNA"/>
</dbReference>
<keyword evidence="3" id="KW-1185">Reference proteome</keyword>
<feature type="signal peptide" evidence="1">
    <location>
        <begin position="1"/>
        <end position="26"/>
    </location>
</feature>
<dbReference type="PROSITE" id="PS51257">
    <property type="entry name" value="PROKAR_LIPOPROTEIN"/>
    <property type="match status" value="1"/>
</dbReference>
<keyword evidence="1" id="KW-0732">Signal</keyword>
<name>A0A0C5J9F7_9PROT</name>
<evidence type="ECO:0000256" key="1">
    <source>
        <dbReference type="SAM" id="SignalP"/>
    </source>
</evidence>
<proteinExistence type="predicted"/>
<evidence type="ECO:0000313" key="2">
    <source>
        <dbReference type="EMBL" id="AJP48329.1"/>
    </source>
</evidence>
<dbReference type="RefSeq" id="WP_202634216.1">
    <property type="nucleotide sequence ID" value="NZ_CP010554.1"/>
</dbReference>
<organism evidence="2 3">
    <name type="scientific">Rugosibacter aromaticivorans</name>
    <dbReference type="NCBI Taxonomy" id="1565605"/>
    <lineage>
        <taxon>Bacteria</taxon>
        <taxon>Pseudomonadati</taxon>
        <taxon>Pseudomonadota</taxon>
        <taxon>Betaproteobacteria</taxon>
        <taxon>Nitrosomonadales</taxon>
        <taxon>Sterolibacteriaceae</taxon>
        <taxon>Rugosibacter</taxon>
    </lineage>
</organism>
<dbReference type="HOGENOM" id="CLU_2384175_0_0_4"/>
<protein>
    <recommendedName>
        <fullName evidence="4">Lipoprotein</fullName>
    </recommendedName>
</protein>
<dbReference type="Proteomes" id="UP000061603">
    <property type="component" value="Chromosome"/>
</dbReference>
<sequence>MTCTQKLLAWPAVAGVLLFTSCFAVAGPPFLTDDPEPVEYRHHEFYIASQQTKTADGTAGTLPHIEYNYGAAPDLQLHVIGFLAGNCKKTLAST</sequence>
<evidence type="ECO:0008006" key="4">
    <source>
        <dbReference type="Google" id="ProtNLM"/>
    </source>
</evidence>
<gene>
    <name evidence="2" type="ORF">PG1C_07360</name>
</gene>